<keyword evidence="3" id="KW-1185">Reference proteome</keyword>
<sequence length="105" mass="11678">MHAVNIGVFALFFFLVESGKLPNPPIFTSIQHYPSICYLPPDSALCPSKTNALSDSEEKPDENMQIRYYFDVATESCYPFGVQMCGGNENNFASIGECQTTCHLK</sequence>
<dbReference type="Gene3D" id="4.10.410.10">
    <property type="entry name" value="Pancreatic trypsin inhibitor Kunitz domain"/>
    <property type="match status" value="1"/>
</dbReference>
<dbReference type="AlphaFoldDB" id="A0A1I7Z006"/>
<name>A0A1I7Z006_9BILA</name>
<dbReference type="PANTHER" id="PTHR47248:SF6">
    <property type="entry name" value="BPTI_KUNITZ INHIBITOR DOMAIN-CONTAINING PROTEIN"/>
    <property type="match status" value="1"/>
</dbReference>
<feature type="signal peptide" evidence="1">
    <location>
        <begin position="1"/>
        <end position="18"/>
    </location>
</feature>
<evidence type="ECO:0000313" key="4">
    <source>
        <dbReference type="WBParaSite" id="L893_g2122.t1"/>
    </source>
</evidence>
<evidence type="ECO:0000259" key="2">
    <source>
        <dbReference type="PROSITE" id="PS50279"/>
    </source>
</evidence>
<dbReference type="InterPro" id="IPR036880">
    <property type="entry name" value="Kunitz_BPTI_sf"/>
</dbReference>
<dbReference type="SMART" id="SM00131">
    <property type="entry name" value="KU"/>
    <property type="match status" value="1"/>
</dbReference>
<feature type="chain" id="PRO_5009312787" evidence="1">
    <location>
        <begin position="19"/>
        <end position="105"/>
    </location>
</feature>
<dbReference type="InterPro" id="IPR002223">
    <property type="entry name" value="Kunitz_BPTI"/>
</dbReference>
<dbReference type="WBParaSite" id="L893_g2122.t1">
    <property type="protein sequence ID" value="L893_g2122.t1"/>
    <property type="gene ID" value="L893_g2122"/>
</dbReference>
<dbReference type="InterPro" id="IPR052861">
    <property type="entry name" value="BPTI/Kunitz_domain"/>
</dbReference>
<dbReference type="SUPFAM" id="SSF57362">
    <property type="entry name" value="BPTI-like"/>
    <property type="match status" value="1"/>
</dbReference>
<accession>A0A1I7Z006</accession>
<evidence type="ECO:0000313" key="3">
    <source>
        <dbReference type="Proteomes" id="UP000095287"/>
    </source>
</evidence>
<reference evidence="4" key="1">
    <citation type="submission" date="2016-11" db="UniProtKB">
        <authorList>
            <consortium name="WormBaseParasite"/>
        </authorList>
    </citation>
    <scope>IDENTIFICATION</scope>
</reference>
<feature type="domain" description="BPTI/Kunitz inhibitor" evidence="2">
    <location>
        <begin position="37"/>
        <end position="102"/>
    </location>
</feature>
<protein>
    <submittedName>
        <fullName evidence="4">BPTI/Kunitz inhibitor domain-containing protein</fullName>
    </submittedName>
</protein>
<dbReference type="GO" id="GO:0004867">
    <property type="term" value="F:serine-type endopeptidase inhibitor activity"/>
    <property type="evidence" value="ECO:0007669"/>
    <property type="project" value="InterPro"/>
</dbReference>
<dbReference type="PRINTS" id="PR00759">
    <property type="entry name" value="BASICPTASE"/>
</dbReference>
<proteinExistence type="predicted"/>
<keyword evidence="1" id="KW-0732">Signal</keyword>
<dbReference type="Pfam" id="PF00014">
    <property type="entry name" value="Kunitz_BPTI"/>
    <property type="match status" value="1"/>
</dbReference>
<organism evidence="3 4">
    <name type="scientific">Steinernema glaseri</name>
    <dbReference type="NCBI Taxonomy" id="37863"/>
    <lineage>
        <taxon>Eukaryota</taxon>
        <taxon>Metazoa</taxon>
        <taxon>Ecdysozoa</taxon>
        <taxon>Nematoda</taxon>
        <taxon>Chromadorea</taxon>
        <taxon>Rhabditida</taxon>
        <taxon>Tylenchina</taxon>
        <taxon>Panagrolaimomorpha</taxon>
        <taxon>Strongyloidoidea</taxon>
        <taxon>Steinernematidae</taxon>
        <taxon>Steinernema</taxon>
    </lineage>
</organism>
<dbReference type="PANTHER" id="PTHR47248">
    <property type="entry name" value="PROTEIN CBG06772"/>
    <property type="match status" value="1"/>
</dbReference>
<evidence type="ECO:0000256" key="1">
    <source>
        <dbReference type="SAM" id="SignalP"/>
    </source>
</evidence>
<dbReference type="Proteomes" id="UP000095287">
    <property type="component" value="Unplaced"/>
</dbReference>
<dbReference type="PROSITE" id="PS50279">
    <property type="entry name" value="BPTI_KUNITZ_2"/>
    <property type="match status" value="1"/>
</dbReference>